<dbReference type="AlphaFoldDB" id="A0A511KBS8"/>
<feature type="region of interest" description="Disordered" evidence="8">
    <location>
        <begin position="1"/>
        <end position="45"/>
    </location>
</feature>
<evidence type="ECO:0000256" key="6">
    <source>
        <dbReference type="ARBA" id="ARBA00081811"/>
    </source>
</evidence>
<feature type="repeat" description="Pumilio" evidence="7">
    <location>
        <begin position="592"/>
        <end position="627"/>
    </location>
</feature>
<evidence type="ECO:0000256" key="2">
    <source>
        <dbReference type="ARBA" id="ARBA00022490"/>
    </source>
</evidence>
<dbReference type="PANTHER" id="PTHR12537:SF12">
    <property type="entry name" value="MATERNAL PROTEIN PUMILIO"/>
    <property type="match status" value="1"/>
</dbReference>
<evidence type="ECO:0000313" key="11">
    <source>
        <dbReference type="Proteomes" id="UP000321518"/>
    </source>
</evidence>
<dbReference type="PROSITE" id="PS50303">
    <property type="entry name" value="PUM_HD"/>
    <property type="match status" value="1"/>
</dbReference>
<reference evidence="10 11" key="1">
    <citation type="submission" date="2019-07" db="EMBL/GenBank/DDBJ databases">
        <title>Rhodotorula toruloides NBRC10032 genome sequencing.</title>
        <authorList>
            <person name="Shida Y."/>
            <person name="Takaku H."/>
            <person name="Ogasawara W."/>
            <person name="Mori K."/>
        </authorList>
    </citation>
    <scope>NUCLEOTIDE SEQUENCE [LARGE SCALE GENOMIC DNA]</scope>
    <source>
        <strain evidence="10 11">NBRC10032</strain>
    </source>
</reference>
<feature type="compositionally biased region" description="Low complexity" evidence="8">
    <location>
        <begin position="227"/>
        <end position="277"/>
    </location>
</feature>
<feature type="domain" description="PUM-HD" evidence="9">
    <location>
        <begin position="572"/>
        <end position="914"/>
    </location>
</feature>
<sequence length="953" mass="101150">MDPSNTSGKPLSANPRHLGLPRRQSFDPLSSSNKGALSLGTLPRPSFADLPTGLRSVPAIESTRHLGSAFRNVSAPLTDGQRTPGGSLVIGAEVFGFGKHLPRELERRAGHGGPASLDGLDDGTAASRLTSDWVTGFGAKAASSTDDLRLHLADDSRGLRNFDRLSGDFTSGFARSQLKPTGSAVDLRSSSPAASMTDSLRAPSRSSLLPPSSHLAHSPVDASSQETSPVGSSGAGSVPTTATSIQLGAPSPTSYGAAAGAATGSTPSPGSAPYTYPYQPPDPSPPPLGNPYFAHMGGVSPPPAGYPPRDSRAAEPMYNSFGQAVTGAQSVEDDLASGLRGINLAGAGGAATGANARGGPRSPYSGEPFGNLPTIAPTGAGAGEGPRDHPGRQNSISYPYFLPPGSPYMNHQDSYPPQMSYAPMGFYSHDAGAGGPGGRRDSIGPAWGLPMPPFALPPEFVNGSPSAVPSRQGSFSFAPSGLPGQPGAMSPYVAGPPPQATGFANGHPPPPPPSHIEHGGPPPHPPMYGGPQLGQQHQIILGRGVRGTEYVAPGPVQLHGYGSGYGPDMRSLRSPLLEEFRSNRSRSWELQDLAGHIVEFSGDQLGSRHIQTKLETATTEERNMVFKEILPNMLQLSTDVFANYVIQKFFEQGSQVQKTAMAKVLEGHVLQLSLQMYGCRVVQKALEYVLVDQQVRLVKELDGNVLKCARDAQSNHVIQRALERVPPEHLLFITNACVGEVHSLATHPYGCRVLQRIFENCPAHQTRTLLDELHRSTQHLIQDQYGNYVVQWVLEKGDTADRSLVIAKVYGQLLPLAQQKFASNVVEKCILYGTDDERQRLIDEVLQTGHDGSSTIKAMLVHPYANYVIQKCLHSALSPQREALFAETTQQILNLRKYSTTYSKHLVTIERVLSAEREANGLPPLPGFHHGLGPANGGGGHLNSIFIPHPTAA</sequence>
<feature type="compositionally biased region" description="Low complexity" evidence="8">
    <location>
        <begin position="199"/>
        <end position="219"/>
    </location>
</feature>
<dbReference type="OrthoDB" id="668540at2759"/>
<evidence type="ECO:0000256" key="1">
    <source>
        <dbReference type="ARBA" id="ARBA00004496"/>
    </source>
</evidence>
<dbReference type="Pfam" id="PF00806">
    <property type="entry name" value="PUF"/>
    <property type="match status" value="8"/>
</dbReference>
<evidence type="ECO:0000256" key="5">
    <source>
        <dbReference type="ARBA" id="ARBA00060736"/>
    </source>
</evidence>
<comment type="similarity">
    <text evidence="5">Belongs to the PUF3 family.</text>
</comment>
<feature type="repeat" description="Pumilio" evidence="7">
    <location>
        <begin position="772"/>
        <end position="807"/>
    </location>
</feature>
<evidence type="ECO:0000256" key="3">
    <source>
        <dbReference type="ARBA" id="ARBA00022737"/>
    </source>
</evidence>
<dbReference type="GO" id="GO:0000288">
    <property type="term" value="P:nuclear-transcribed mRNA catabolic process, deadenylation-dependent decay"/>
    <property type="evidence" value="ECO:0007669"/>
    <property type="project" value="TreeGrafter"/>
</dbReference>
<dbReference type="PANTHER" id="PTHR12537">
    <property type="entry name" value="RNA BINDING PROTEIN PUMILIO-RELATED"/>
    <property type="match status" value="1"/>
</dbReference>
<dbReference type="InterPro" id="IPR033712">
    <property type="entry name" value="Pumilio_RNA-bd"/>
</dbReference>
<dbReference type="GO" id="GO:0005737">
    <property type="term" value="C:cytoplasm"/>
    <property type="evidence" value="ECO:0007669"/>
    <property type="project" value="UniProtKB-SubCell"/>
</dbReference>
<evidence type="ECO:0000259" key="9">
    <source>
        <dbReference type="PROSITE" id="PS50303"/>
    </source>
</evidence>
<dbReference type="EMBL" id="BJWK01000004">
    <property type="protein sequence ID" value="GEM07833.1"/>
    <property type="molecule type" value="Genomic_DNA"/>
</dbReference>
<dbReference type="Gene3D" id="1.25.10.10">
    <property type="entry name" value="Leucine-rich Repeat Variant"/>
    <property type="match status" value="1"/>
</dbReference>
<feature type="repeat" description="Pumilio" evidence="7">
    <location>
        <begin position="808"/>
        <end position="843"/>
    </location>
</feature>
<feature type="region of interest" description="Disordered" evidence="8">
    <location>
        <begin position="498"/>
        <end position="530"/>
    </location>
</feature>
<name>A0A511KBS8_RHOTO</name>
<feature type="compositionally biased region" description="Polar residues" evidence="8">
    <location>
        <begin position="188"/>
        <end position="198"/>
    </location>
</feature>
<feature type="repeat" description="Pumilio" evidence="7">
    <location>
        <begin position="844"/>
        <end position="886"/>
    </location>
</feature>
<feature type="repeat" description="Pumilio" evidence="7">
    <location>
        <begin position="663"/>
        <end position="699"/>
    </location>
</feature>
<dbReference type="FunFam" id="1.25.10.10:FF:000004">
    <property type="entry name" value="Pumilio homolog 1 isoform 2"/>
    <property type="match status" value="1"/>
</dbReference>
<evidence type="ECO:0000256" key="8">
    <source>
        <dbReference type="SAM" id="MobiDB-lite"/>
    </source>
</evidence>
<dbReference type="GO" id="GO:0003730">
    <property type="term" value="F:mRNA 3'-UTR binding"/>
    <property type="evidence" value="ECO:0007669"/>
    <property type="project" value="TreeGrafter"/>
</dbReference>
<dbReference type="CDD" id="cd07920">
    <property type="entry name" value="Pumilio"/>
    <property type="match status" value="1"/>
</dbReference>
<feature type="compositionally biased region" description="Pro residues" evidence="8">
    <location>
        <begin position="507"/>
        <end position="528"/>
    </location>
</feature>
<dbReference type="InterPro" id="IPR016024">
    <property type="entry name" value="ARM-type_fold"/>
</dbReference>
<gene>
    <name evidence="10" type="ORF">Rt10032_c04g1850</name>
</gene>
<keyword evidence="3" id="KW-0677">Repeat</keyword>
<evidence type="ECO:0000313" key="10">
    <source>
        <dbReference type="EMBL" id="GEM07833.1"/>
    </source>
</evidence>
<dbReference type="InterPro" id="IPR011989">
    <property type="entry name" value="ARM-like"/>
</dbReference>
<dbReference type="SMART" id="SM00025">
    <property type="entry name" value="Pumilio"/>
    <property type="match status" value="8"/>
</dbReference>
<dbReference type="SUPFAM" id="SSF48371">
    <property type="entry name" value="ARM repeat"/>
    <property type="match status" value="1"/>
</dbReference>
<dbReference type="Proteomes" id="UP000321518">
    <property type="component" value="Unassembled WGS sequence"/>
</dbReference>
<feature type="repeat" description="Pumilio" evidence="7">
    <location>
        <begin position="628"/>
        <end position="661"/>
    </location>
</feature>
<comment type="subcellular location">
    <subcellularLocation>
        <location evidence="1">Cytoplasm</location>
    </subcellularLocation>
</comment>
<keyword evidence="2" id="KW-0963">Cytoplasm</keyword>
<accession>A0A511KBS8</accession>
<proteinExistence type="inferred from homology"/>
<organism evidence="10 11">
    <name type="scientific">Rhodotorula toruloides</name>
    <name type="common">Yeast</name>
    <name type="synonym">Rhodosporidium toruloides</name>
    <dbReference type="NCBI Taxonomy" id="5286"/>
    <lineage>
        <taxon>Eukaryota</taxon>
        <taxon>Fungi</taxon>
        <taxon>Dikarya</taxon>
        <taxon>Basidiomycota</taxon>
        <taxon>Pucciniomycotina</taxon>
        <taxon>Microbotryomycetes</taxon>
        <taxon>Sporidiobolales</taxon>
        <taxon>Sporidiobolaceae</taxon>
        <taxon>Rhodotorula</taxon>
    </lineage>
</organism>
<keyword evidence="4" id="KW-0694">RNA-binding</keyword>
<dbReference type="PROSITE" id="PS50302">
    <property type="entry name" value="PUM"/>
    <property type="match status" value="8"/>
</dbReference>
<feature type="region of interest" description="Disordered" evidence="8">
    <location>
        <begin position="173"/>
        <end position="286"/>
    </location>
</feature>
<evidence type="ECO:0000256" key="7">
    <source>
        <dbReference type="PROSITE-ProRule" id="PRU00317"/>
    </source>
</evidence>
<comment type="caution">
    <text evidence="10">The sequence shown here is derived from an EMBL/GenBank/DDBJ whole genome shotgun (WGS) entry which is preliminary data.</text>
</comment>
<evidence type="ECO:0000256" key="4">
    <source>
        <dbReference type="ARBA" id="ARBA00022884"/>
    </source>
</evidence>
<feature type="repeat" description="Pumilio" evidence="7">
    <location>
        <begin position="736"/>
        <end position="771"/>
    </location>
</feature>
<dbReference type="InterPro" id="IPR001313">
    <property type="entry name" value="Pumilio_RNA-bd_rpt"/>
</dbReference>
<protein>
    <recommendedName>
        <fullName evidence="6">Pumilio homology domain family member 3</fullName>
    </recommendedName>
</protein>
<dbReference type="InterPro" id="IPR033133">
    <property type="entry name" value="PUM-HD"/>
</dbReference>
<feature type="repeat" description="Pumilio" evidence="7">
    <location>
        <begin position="700"/>
        <end position="735"/>
    </location>
</feature>